<gene>
    <name evidence="2" type="ORF">SAMN05216249_1275</name>
</gene>
<dbReference type="InterPro" id="IPR018708">
    <property type="entry name" value="DUF2225"/>
</dbReference>
<feature type="coiled-coil region" evidence="1">
    <location>
        <begin position="181"/>
        <end position="215"/>
    </location>
</feature>
<protein>
    <recommendedName>
        <fullName evidence="4">DUF2225 domain-containing protein</fullName>
    </recommendedName>
</protein>
<sequence>MDNLFSGLEKFGINLEDDDLKVFEEEKKPAQAAAAKGPVVHEEKEFILDKSLNCPLCGGEFKSKIIRAGKAKRLESDWDLRPRFKDFDGNKYGVTLCTNCGYTALDRYFKALPVVKEKLIKEKISSTFKPEDFTKDSEIYDHDMSIARYKMALLNTIVKKGAVSERAYICLKTAWVIRGKIEDLNSQKNKLDKAAADFAQKAKEIDDKIKECEKEENSFLANAYEGFTKAVATESFPMCGMGEATVDYLIAVLAMKFKKYATASKTIANILQSKTAGKQIKEKAFDRKEELVKMIHEDKNS</sequence>
<name>A0A1I1AGP8_9FIRM</name>
<dbReference type="Proteomes" id="UP000198838">
    <property type="component" value="Unassembled WGS sequence"/>
</dbReference>
<keyword evidence="1" id="KW-0175">Coiled coil</keyword>
<evidence type="ECO:0000313" key="2">
    <source>
        <dbReference type="EMBL" id="SFB37117.1"/>
    </source>
</evidence>
<evidence type="ECO:0000256" key="1">
    <source>
        <dbReference type="SAM" id="Coils"/>
    </source>
</evidence>
<organism evidence="2 3">
    <name type="scientific">Acetitomaculum ruminis DSM 5522</name>
    <dbReference type="NCBI Taxonomy" id="1120918"/>
    <lineage>
        <taxon>Bacteria</taxon>
        <taxon>Bacillati</taxon>
        <taxon>Bacillota</taxon>
        <taxon>Clostridia</taxon>
        <taxon>Lachnospirales</taxon>
        <taxon>Lachnospiraceae</taxon>
        <taxon>Acetitomaculum</taxon>
    </lineage>
</organism>
<proteinExistence type="predicted"/>
<evidence type="ECO:0008006" key="4">
    <source>
        <dbReference type="Google" id="ProtNLM"/>
    </source>
</evidence>
<keyword evidence="3" id="KW-1185">Reference proteome</keyword>
<dbReference type="OrthoDB" id="9780343at2"/>
<dbReference type="AlphaFoldDB" id="A0A1I1AGP8"/>
<dbReference type="RefSeq" id="WP_092874665.1">
    <property type="nucleotide sequence ID" value="NZ_FOJY01000027.1"/>
</dbReference>
<reference evidence="2 3" key="1">
    <citation type="submission" date="2016-10" db="EMBL/GenBank/DDBJ databases">
        <authorList>
            <person name="de Groot N.N."/>
        </authorList>
    </citation>
    <scope>NUCLEOTIDE SEQUENCE [LARGE SCALE GENOMIC DNA]</scope>
    <source>
        <strain evidence="2 3">DSM 5522</strain>
    </source>
</reference>
<evidence type="ECO:0000313" key="3">
    <source>
        <dbReference type="Proteomes" id="UP000198838"/>
    </source>
</evidence>
<accession>A0A1I1AGP8</accession>
<dbReference type="Pfam" id="PF09986">
    <property type="entry name" value="DUF2225"/>
    <property type="match status" value="1"/>
</dbReference>
<dbReference type="STRING" id="1120918.SAMN05216249_1275"/>
<dbReference type="EMBL" id="FOJY01000027">
    <property type="protein sequence ID" value="SFB37117.1"/>
    <property type="molecule type" value="Genomic_DNA"/>
</dbReference>